<accession>A0A0P9DLS6</accession>
<reference evidence="3 4" key="1">
    <citation type="submission" date="2015-09" db="EMBL/GenBank/DDBJ databases">
        <title>Draft genome sequence of Kouleothrix aurantiaca JCM 19913.</title>
        <authorList>
            <person name="Hemp J."/>
        </authorList>
    </citation>
    <scope>NUCLEOTIDE SEQUENCE [LARGE SCALE GENOMIC DNA]</scope>
    <source>
        <strain evidence="3 4">COM-B</strain>
    </source>
</reference>
<organism evidence="3 4">
    <name type="scientific">Kouleothrix aurantiaca</name>
    <dbReference type="NCBI Taxonomy" id="186479"/>
    <lineage>
        <taxon>Bacteria</taxon>
        <taxon>Bacillati</taxon>
        <taxon>Chloroflexota</taxon>
        <taxon>Chloroflexia</taxon>
        <taxon>Chloroflexales</taxon>
        <taxon>Roseiflexineae</taxon>
        <taxon>Roseiflexaceae</taxon>
        <taxon>Kouleothrix</taxon>
    </lineage>
</organism>
<gene>
    <name evidence="3" type="ORF">SE17_03595</name>
</gene>
<keyword evidence="4" id="KW-1185">Reference proteome</keyword>
<dbReference type="SUPFAM" id="SSF51735">
    <property type="entry name" value="NAD(P)-binding Rossmann-fold domains"/>
    <property type="match status" value="1"/>
</dbReference>
<name>A0A0P9DLS6_9CHLR</name>
<evidence type="ECO:0000313" key="4">
    <source>
        <dbReference type="Proteomes" id="UP000050509"/>
    </source>
</evidence>
<evidence type="ECO:0000313" key="3">
    <source>
        <dbReference type="EMBL" id="KPV54460.1"/>
    </source>
</evidence>
<proteinExistence type="predicted"/>
<dbReference type="PANTHER" id="PTHR14239">
    <property type="entry name" value="DUDULIN-RELATED"/>
    <property type="match status" value="1"/>
</dbReference>
<dbReference type="InterPro" id="IPR051267">
    <property type="entry name" value="STEAP_metalloreductase"/>
</dbReference>
<dbReference type="AlphaFoldDB" id="A0A0P9DLS6"/>
<evidence type="ECO:0000259" key="2">
    <source>
        <dbReference type="Pfam" id="PF03807"/>
    </source>
</evidence>
<protein>
    <recommendedName>
        <fullName evidence="2">Pyrroline-5-carboxylate reductase catalytic N-terminal domain-containing protein</fullName>
    </recommendedName>
</protein>
<dbReference type="InterPro" id="IPR036291">
    <property type="entry name" value="NAD(P)-bd_dom_sf"/>
</dbReference>
<dbReference type="Gene3D" id="3.40.50.720">
    <property type="entry name" value="NAD(P)-binding Rossmann-like Domain"/>
    <property type="match status" value="1"/>
</dbReference>
<evidence type="ECO:0000256" key="1">
    <source>
        <dbReference type="ARBA" id="ARBA00023002"/>
    </source>
</evidence>
<comment type="caution">
    <text evidence="3">The sequence shown here is derived from an EMBL/GenBank/DDBJ whole genome shotgun (WGS) entry which is preliminary data.</text>
</comment>
<dbReference type="GO" id="GO:0016491">
    <property type="term" value="F:oxidoreductase activity"/>
    <property type="evidence" value="ECO:0007669"/>
    <property type="project" value="UniProtKB-KW"/>
</dbReference>
<dbReference type="Pfam" id="PF03807">
    <property type="entry name" value="F420_oxidored"/>
    <property type="match status" value="1"/>
</dbReference>
<sequence length="202" mass="21202">MQVGILGAGNIGGNLAKKLRAAGHQIMVGVRDPHSLKAQAAQASGDVTGTFAEAAQFGDVVVVALPLHAARELLPTLNLTSTIVLDTTNAFGDLPDGFASASAAIQAWSGSSRVAKVFNATPWEALADPIYQGKRVETFICGDDAEAKALAMQFARDVGFTPIDLGGLANAPLSENFARLWGTLAMQRGYGRDFAFTIVERK</sequence>
<keyword evidence="1" id="KW-0560">Oxidoreductase</keyword>
<dbReference type="EMBL" id="LJCR01000053">
    <property type="protein sequence ID" value="KPV54460.1"/>
    <property type="molecule type" value="Genomic_DNA"/>
</dbReference>
<feature type="domain" description="Pyrroline-5-carboxylate reductase catalytic N-terminal" evidence="2">
    <location>
        <begin position="2"/>
        <end position="89"/>
    </location>
</feature>
<dbReference type="Proteomes" id="UP000050509">
    <property type="component" value="Unassembled WGS sequence"/>
</dbReference>
<dbReference type="InterPro" id="IPR028939">
    <property type="entry name" value="P5C_Rdtase_cat_N"/>
</dbReference>